<keyword evidence="3" id="KW-1185">Reference proteome</keyword>
<dbReference type="InterPro" id="IPR011600">
    <property type="entry name" value="Pept_C14_caspase"/>
</dbReference>
<feature type="domain" description="Caspase family p20" evidence="1">
    <location>
        <begin position="20"/>
        <end position="151"/>
    </location>
</feature>
<dbReference type="Gene3D" id="3.40.50.1460">
    <property type="match status" value="1"/>
</dbReference>
<dbReference type="SUPFAM" id="SSF52129">
    <property type="entry name" value="Caspase-like"/>
    <property type="match status" value="1"/>
</dbReference>
<evidence type="ECO:0000259" key="1">
    <source>
        <dbReference type="PROSITE" id="PS50208"/>
    </source>
</evidence>
<evidence type="ECO:0000313" key="3">
    <source>
        <dbReference type="Proteomes" id="UP000245712"/>
    </source>
</evidence>
<evidence type="ECO:0000313" key="2">
    <source>
        <dbReference type="EMBL" id="PVX62746.1"/>
    </source>
</evidence>
<dbReference type="InterPro" id="IPR052039">
    <property type="entry name" value="Caspase-related_regulators"/>
</dbReference>
<comment type="caution">
    <text evidence="2">The sequence shown here is derived from an EMBL/GenBank/DDBJ whole genome shotgun (WGS) entry which is preliminary data.</text>
</comment>
<accession>A0ABX5KBA3</accession>
<dbReference type="PANTHER" id="PTHR22576">
    <property type="entry name" value="MUCOSA ASSOCIATED LYMPHOID TISSUE LYMPHOMA TRANSLOCATION PROTEIN 1/PARACASPASE"/>
    <property type="match status" value="1"/>
</dbReference>
<dbReference type="PROSITE" id="PS50208">
    <property type="entry name" value="CASPASE_P20"/>
    <property type="match status" value="1"/>
</dbReference>
<name>A0ABX5KBA3_9BURK</name>
<protein>
    <submittedName>
        <fullName evidence="2">Caspase domain-containing protein</fullName>
    </submittedName>
</protein>
<sequence length="565" mass="61610">MPVLPSLFASATSRAGSDAASRVALVIGNSHYPHMALRNPGNDAQAMAGLLSKAGFHVDTQLDANRDACLSAIQQFGQSLSNADVKLAIFYYAGHGAQLDWHNYLIPVDAHVSTGDELRSRCVDLGALLDAFAKAKGKTYVVILDACRNDPFNGTYRPAQAGLSQFDAPVGSLLAYATSPGSVAYDGDANNGLYTGSLVRELSRTATRIEDAFKRVRLNVQLMSNGGQIPWESTSLENDVYIFENDAKPLTDAEIEVITRDDLDTWMRIKSSRNPDDWVAYLRKFPDGRFAEIAQMRLTRLLAVSRGHQAATAAASMAVTPAPASSALVSSDADEEGATTIEVASGDTLANLNRPSANPFSAGRYPLGRHFTVDDEAIFLVSDLLTGLPERRYRVRITKVDLDADRVEGNDGRWVWDSMGNVIVSPHGGVNDVPAQLAPTEIQIGKQWTAAWHADHPEYGQQFISLDLKIVAREPITAAQQTFNAFRIEGSGWIEIYEGVGRRSVSAERKYWIVPGINFPLRIELVNRPTGRSRSYRAGGGGGHRRERQDLVMLRQHAVDVTEGA</sequence>
<gene>
    <name evidence="2" type="ORF">C7402_13953</name>
</gene>
<dbReference type="EMBL" id="QEOB01000039">
    <property type="protein sequence ID" value="PVX62746.1"/>
    <property type="molecule type" value="Genomic_DNA"/>
</dbReference>
<dbReference type="InterPro" id="IPR001309">
    <property type="entry name" value="Pept_C14_p20"/>
</dbReference>
<dbReference type="InterPro" id="IPR029030">
    <property type="entry name" value="Caspase-like_dom_sf"/>
</dbReference>
<reference evidence="2 3" key="1">
    <citation type="submission" date="2018-05" db="EMBL/GenBank/DDBJ databases">
        <title>Genomic Encyclopedia of Type Strains, Phase IV (KMG-V): Genome sequencing to study the core and pangenomes of soil and plant-associated prokaryotes.</title>
        <authorList>
            <person name="Whitman W."/>
        </authorList>
    </citation>
    <scope>NUCLEOTIDE SEQUENCE [LARGE SCALE GENOMIC DNA]</scope>
    <source>
        <strain evidence="2 3">SCZa-39</strain>
    </source>
</reference>
<dbReference type="Pfam" id="PF00656">
    <property type="entry name" value="Peptidase_C14"/>
    <property type="match status" value="1"/>
</dbReference>
<dbReference type="PANTHER" id="PTHR22576:SF37">
    <property type="entry name" value="MUCOSA-ASSOCIATED LYMPHOID TISSUE LYMPHOMA TRANSLOCATION PROTEIN 1"/>
    <property type="match status" value="1"/>
</dbReference>
<organism evidence="2 3">
    <name type="scientific">Paraburkholderia unamae</name>
    <dbReference type="NCBI Taxonomy" id="219649"/>
    <lineage>
        <taxon>Bacteria</taxon>
        <taxon>Pseudomonadati</taxon>
        <taxon>Pseudomonadota</taxon>
        <taxon>Betaproteobacteria</taxon>
        <taxon>Burkholderiales</taxon>
        <taxon>Burkholderiaceae</taxon>
        <taxon>Paraburkholderia</taxon>
    </lineage>
</organism>
<proteinExistence type="predicted"/>
<dbReference type="Proteomes" id="UP000245712">
    <property type="component" value="Unassembled WGS sequence"/>
</dbReference>